<keyword evidence="5" id="KW-0999">Mitochondrion inner membrane</keyword>
<feature type="non-terminal residue" evidence="10">
    <location>
        <position position="237"/>
    </location>
</feature>
<comment type="similarity">
    <text evidence="3">Belongs to the TMEM11 family.</text>
</comment>
<protein>
    <submittedName>
        <fullName evidence="10">Uncharacterized protein</fullName>
    </submittedName>
</protein>
<evidence type="ECO:0000256" key="1">
    <source>
        <dbReference type="ARBA" id="ARBA00002812"/>
    </source>
</evidence>
<evidence type="ECO:0000313" key="11">
    <source>
        <dbReference type="Proteomes" id="UP001497623"/>
    </source>
</evidence>
<evidence type="ECO:0000256" key="4">
    <source>
        <dbReference type="ARBA" id="ARBA00022692"/>
    </source>
</evidence>
<dbReference type="AlphaFoldDB" id="A0AAV2RRF6"/>
<evidence type="ECO:0000313" key="10">
    <source>
        <dbReference type="EMBL" id="CAL4134000.1"/>
    </source>
</evidence>
<feature type="transmembrane region" description="Helical" evidence="9">
    <location>
        <begin position="12"/>
        <end position="34"/>
    </location>
</feature>
<dbReference type="PANTHER" id="PTHR15099:SF2">
    <property type="entry name" value="TRANSMEMBRANE PROTEIN 11, MITOCHONDRIAL"/>
    <property type="match status" value="1"/>
</dbReference>
<evidence type="ECO:0000256" key="3">
    <source>
        <dbReference type="ARBA" id="ARBA00006060"/>
    </source>
</evidence>
<comment type="subcellular location">
    <subcellularLocation>
        <location evidence="2">Mitochondrion inner membrane</location>
        <topology evidence="2">Multi-pass membrane protein</topology>
    </subcellularLocation>
</comment>
<evidence type="ECO:0000256" key="5">
    <source>
        <dbReference type="ARBA" id="ARBA00022792"/>
    </source>
</evidence>
<feature type="transmembrane region" description="Helical" evidence="9">
    <location>
        <begin position="214"/>
        <end position="232"/>
    </location>
</feature>
<keyword evidence="8 9" id="KW-0472">Membrane</keyword>
<gene>
    <name evidence="10" type="ORF">MNOR_LOCUS27363</name>
</gene>
<proteinExistence type="inferred from homology"/>
<dbReference type="Proteomes" id="UP001497623">
    <property type="component" value="Unassembled WGS sequence"/>
</dbReference>
<keyword evidence="6 9" id="KW-1133">Transmembrane helix</keyword>
<accession>A0AAV2RRF6</accession>
<feature type="transmembrane region" description="Helical" evidence="9">
    <location>
        <begin position="149"/>
        <end position="171"/>
    </location>
</feature>
<evidence type="ECO:0000256" key="6">
    <source>
        <dbReference type="ARBA" id="ARBA00022989"/>
    </source>
</evidence>
<evidence type="ECO:0000256" key="9">
    <source>
        <dbReference type="SAM" id="Phobius"/>
    </source>
</evidence>
<dbReference type="PANTHER" id="PTHR15099">
    <property type="entry name" value="PROTEIN PM1"/>
    <property type="match status" value="1"/>
</dbReference>
<comment type="function">
    <text evidence="1">Plays a role in mitochondrial morphogenesis.</text>
</comment>
<keyword evidence="7" id="KW-0496">Mitochondrion</keyword>
<reference evidence="10 11" key="1">
    <citation type="submission" date="2024-05" db="EMBL/GenBank/DDBJ databases">
        <authorList>
            <person name="Wallberg A."/>
        </authorList>
    </citation>
    <scope>NUCLEOTIDE SEQUENCE [LARGE SCALE GENOMIC DNA]</scope>
</reference>
<feature type="non-terminal residue" evidence="10">
    <location>
        <position position="1"/>
    </location>
</feature>
<dbReference type="InterPro" id="IPR026120">
    <property type="entry name" value="TMEM11"/>
</dbReference>
<sequence length="237" mass="26825">EGLHPGRIQRKVCFNLIFGEIYYPSKAFLIFYILSIPSTNTLLDPTCEPRVALMMMMAHGTTTMADDEEREVRTSNIAIIREVYDSDSAHETFELELERALEAGTTTILIEPTTLGDETARWIAVGNCLHKTAVMTGFGSIFAASPRDANFFCVLLCSYSILGQVSIAICYQYMSFYNMYVEHDSGRLSRLPLHSLSSASPVVLIRKDDQKRKILHSSVSIAAFSYCMWRLYQQLYK</sequence>
<evidence type="ECO:0000256" key="7">
    <source>
        <dbReference type="ARBA" id="ARBA00023128"/>
    </source>
</evidence>
<dbReference type="GO" id="GO:0007007">
    <property type="term" value="P:inner mitochondrial membrane organization"/>
    <property type="evidence" value="ECO:0007669"/>
    <property type="project" value="TreeGrafter"/>
</dbReference>
<keyword evidence="4 9" id="KW-0812">Transmembrane</keyword>
<organism evidence="10 11">
    <name type="scientific">Meganyctiphanes norvegica</name>
    <name type="common">Northern krill</name>
    <name type="synonym">Thysanopoda norvegica</name>
    <dbReference type="NCBI Taxonomy" id="48144"/>
    <lineage>
        <taxon>Eukaryota</taxon>
        <taxon>Metazoa</taxon>
        <taxon>Ecdysozoa</taxon>
        <taxon>Arthropoda</taxon>
        <taxon>Crustacea</taxon>
        <taxon>Multicrustacea</taxon>
        <taxon>Malacostraca</taxon>
        <taxon>Eumalacostraca</taxon>
        <taxon>Eucarida</taxon>
        <taxon>Euphausiacea</taxon>
        <taxon>Euphausiidae</taxon>
        <taxon>Meganyctiphanes</taxon>
    </lineage>
</organism>
<evidence type="ECO:0000256" key="8">
    <source>
        <dbReference type="ARBA" id="ARBA00023136"/>
    </source>
</evidence>
<name>A0AAV2RRF6_MEGNR</name>
<dbReference type="EMBL" id="CAXKWB010028665">
    <property type="protein sequence ID" value="CAL4134000.1"/>
    <property type="molecule type" value="Genomic_DNA"/>
</dbReference>
<dbReference type="Pfam" id="PF14972">
    <property type="entry name" value="Mito_morph_reg"/>
    <property type="match status" value="1"/>
</dbReference>
<comment type="caution">
    <text evidence="10">The sequence shown here is derived from an EMBL/GenBank/DDBJ whole genome shotgun (WGS) entry which is preliminary data.</text>
</comment>
<dbReference type="GO" id="GO:0005743">
    <property type="term" value="C:mitochondrial inner membrane"/>
    <property type="evidence" value="ECO:0007669"/>
    <property type="project" value="UniProtKB-SubCell"/>
</dbReference>
<evidence type="ECO:0000256" key="2">
    <source>
        <dbReference type="ARBA" id="ARBA00004448"/>
    </source>
</evidence>
<keyword evidence="11" id="KW-1185">Reference proteome</keyword>